<name>A0A5A7NEH2_9PROT</name>
<evidence type="ECO:0000313" key="3">
    <source>
        <dbReference type="Proteomes" id="UP000324996"/>
    </source>
</evidence>
<gene>
    <name evidence="2" type="ORF">JCM17846_31410</name>
</gene>
<dbReference type="AlphaFoldDB" id="A0A5A7NEH2"/>
<dbReference type="Proteomes" id="UP000324996">
    <property type="component" value="Unassembled WGS sequence"/>
</dbReference>
<proteinExistence type="predicted"/>
<organism evidence="2 3">
    <name type="scientific">Iodidimonas nitroreducens</name>
    <dbReference type="NCBI Taxonomy" id="1236968"/>
    <lineage>
        <taxon>Bacteria</taxon>
        <taxon>Pseudomonadati</taxon>
        <taxon>Pseudomonadota</taxon>
        <taxon>Alphaproteobacteria</taxon>
        <taxon>Iodidimonadales</taxon>
        <taxon>Iodidimonadaceae</taxon>
        <taxon>Iodidimonas</taxon>
    </lineage>
</organism>
<reference evidence="2 3" key="1">
    <citation type="submission" date="2019-09" db="EMBL/GenBank/DDBJ databases">
        <title>NBRP : Genome information of microbial organism related human and environment.</title>
        <authorList>
            <person name="Hattori M."/>
            <person name="Oshima K."/>
            <person name="Inaba H."/>
            <person name="Suda W."/>
            <person name="Sakamoto M."/>
            <person name="Iino T."/>
            <person name="Kitahara M."/>
            <person name="Oshida Y."/>
            <person name="Iida T."/>
            <person name="Kudo T."/>
            <person name="Itoh T."/>
            <person name="Ohkuma M."/>
        </authorList>
    </citation>
    <scope>NUCLEOTIDE SEQUENCE [LARGE SCALE GENOMIC DNA]</scope>
    <source>
        <strain evidence="2 3">Q-1</strain>
    </source>
</reference>
<dbReference type="InterPro" id="IPR010982">
    <property type="entry name" value="Lambda_DNA-bd_dom_sf"/>
</dbReference>
<evidence type="ECO:0000259" key="1">
    <source>
        <dbReference type="PROSITE" id="PS50943"/>
    </source>
</evidence>
<dbReference type="Gene3D" id="1.10.260.40">
    <property type="entry name" value="lambda repressor-like DNA-binding domains"/>
    <property type="match status" value="1"/>
</dbReference>
<dbReference type="PROSITE" id="PS50943">
    <property type="entry name" value="HTH_CROC1"/>
    <property type="match status" value="1"/>
</dbReference>
<dbReference type="InterPro" id="IPR001387">
    <property type="entry name" value="Cro/C1-type_HTH"/>
</dbReference>
<dbReference type="CDD" id="cd00093">
    <property type="entry name" value="HTH_XRE"/>
    <property type="match status" value="1"/>
</dbReference>
<comment type="caution">
    <text evidence="2">The sequence shown here is derived from an EMBL/GenBank/DDBJ whole genome shotgun (WGS) entry which is preliminary data.</text>
</comment>
<sequence>MLVIIRSDNQAEFAMMHARLREIRKAKGLTLQDVADRIKPTGTTAQTIGRLETGVRTLTIDWIDKISQALEVDPSDLFAFSQTGNVVIDGTVTASGSVLDREEGLLPLRPTTRDPIAVRFTDNMGQYRAGDVVVCERLTEETMHRAAGCDCLVKDASGRRHFGKVFPTRERDVIMLAPLSASGSIKTSLKITMLAPAVALMRALSH</sequence>
<dbReference type="GO" id="GO:0003677">
    <property type="term" value="F:DNA binding"/>
    <property type="evidence" value="ECO:0007669"/>
    <property type="project" value="InterPro"/>
</dbReference>
<dbReference type="EMBL" id="BKCN01000025">
    <property type="protein sequence ID" value="GER05459.1"/>
    <property type="molecule type" value="Genomic_DNA"/>
</dbReference>
<dbReference type="SUPFAM" id="SSF47413">
    <property type="entry name" value="lambda repressor-like DNA-binding domains"/>
    <property type="match status" value="1"/>
</dbReference>
<dbReference type="SMART" id="SM00530">
    <property type="entry name" value="HTH_XRE"/>
    <property type="match status" value="1"/>
</dbReference>
<accession>A0A5A7NEH2</accession>
<dbReference type="Pfam" id="PF01381">
    <property type="entry name" value="HTH_3"/>
    <property type="match status" value="1"/>
</dbReference>
<keyword evidence="3" id="KW-1185">Reference proteome</keyword>
<protein>
    <recommendedName>
        <fullName evidence="1">HTH cro/C1-type domain-containing protein</fullName>
    </recommendedName>
</protein>
<feature type="domain" description="HTH cro/C1-type" evidence="1">
    <location>
        <begin position="20"/>
        <end position="77"/>
    </location>
</feature>
<evidence type="ECO:0000313" key="2">
    <source>
        <dbReference type="EMBL" id="GER05459.1"/>
    </source>
</evidence>